<dbReference type="Proteomes" id="UP001497382">
    <property type="component" value="Unassembled WGS sequence"/>
</dbReference>
<dbReference type="Pfam" id="PF08385">
    <property type="entry name" value="DHC_N1"/>
    <property type="match status" value="1"/>
</dbReference>
<evidence type="ECO:0000259" key="1">
    <source>
        <dbReference type="Pfam" id="PF08385"/>
    </source>
</evidence>
<dbReference type="GO" id="GO:0045505">
    <property type="term" value="F:dynein intermediate chain binding"/>
    <property type="evidence" value="ECO:0007669"/>
    <property type="project" value="InterPro"/>
</dbReference>
<dbReference type="EMBL" id="CAXIEN010000454">
    <property type="protein sequence ID" value="CAL1298111.1"/>
    <property type="molecule type" value="Genomic_DNA"/>
</dbReference>
<evidence type="ECO:0000313" key="2">
    <source>
        <dbReference type="EMBL" id="CAL1298111.1"/>
    </source>
</evidence>
<dbReference type="AlphaFoldDB" id="A0AAV2BPA2"/>
<dbReference type="InterPro" id="IPR026983">
    <property type="entry name" value="DHC"/>
</dbReference>
<accession>A0AAV2BPA2</accession>
<dbReference type="PANTHER" id="PTHR22878">
    <property type="entry name" value="DYNEIN HEAVY CHAIN 6, AXONEMAL-LIKE-RELATED"/>
    <property type="match status" value="1"/>
</dbReference>
<organism evidence="2 3">
    <name type="scientific">Larinioides sclopetarius</name>
    <dbReference type="NCBI Taxonomy" id="280406"/>
    <lineage>
        <taxon>Eukaryota</taxon>
        <taxon>Metazoa</taxon>
        <taxon>Ecdysozoa</taxon>
        <taxon>Arthropoda</taxon>
        <taxon>Chelicerata</taxon>
        <taxon>Arachnida</taxon>
        <taxon>Araneae</taxon>
        <taxon>Araneomorphae</taxon>
        <taxon>Entelegynae</taxon>
        <taxon>Araneoidea</taxon>
        <taxon>Araneidae</taxon>
        <taxon>Larinioides</taxon>
    </lineage>
</organism>
<dbReference type="InterPro" id="IPR013594">
    <property type="entry name" value="Dynein_heavy_tail"/>
</dbReference>
<reference evidence="2 3" key="1">
    <citation type="submission" date="2024-04" db="EMBL/GenBank/DDBJ databases">
        <authorList>
            <person name="Rising A."/>
            <person name="Reimegard J."/>
            <person name="Sonavane S."/>
            <person name="Akerstrom W."/>
            <person name="Nylinder S."/>
            <person name="Hedman E."/>
            <person name="Kallberg Y."/>
        </authorList>
    </citation>
    <scope>NUCLEOTIDE SEQUENCE [LARGE SCALE GENOMIC DNA]</scope>
</reference>
<dbReference type="GO" id="GO:0051959">
    <property type="term" value="F:dynein light intermediate chain binding"/>
    <property type="evidence" value="ECO:0007669"/>
    <property type="project" value="InterPro"/>
</dbReference>
<comment type="caution">
    <text evidence="2">The sequence shown here is derived from an EMBL/GenBank/DDBJ whole genome shotgun (WGS) entry which is preliminary data.</text>
</comment>
<sequence>MWPRECDVGIKTHYERVIESNREFIHTLFLQWTKTIPKDPYTWLKEPIFVKQEGTPFLKLNLSSEILNLIQELYYWDKTGVEIPQHVVHLLEKGDVFHKRIMKMLESVKNYNRIVKSLSSEDKEIFADILATIEEGVKPVLSNLNWAVPLSSIKSSLKVLTDQTKSARETFVLYDANKAKIEKQCDEIGRKSLFISDITEPYGYEDFLQVQVAFREKIIQEVAELVKAEIYEANQICNIFKKKKSEISLIPAAFSAMFLNSVSSALTECFTSSLKSVASLVGINREDKIRMILKLSLHLQNHQMCFAPNIKELCLEFEKLVNEMEASLCQLMVFEETLIGDVDAKERFLEDVRNSETVQGLKQEIDFGLYLLYKAEKNYKSEWNSYSCLWETSKIDILKRYQERGWNAIEFETDINRFLEIGKNVLLIPRYTALEFCLVDCQQLKDSAAACAEEWKTELGSILSQISCSNLQNAFDLFELTAANHSVESFSLILEGSKRILAIFNS</sequence>
<protein>
    <recommendedName>
        <fullName evidence="1">Dynein heavy chain tail domain-containing protein</fullName>
    </recommendedName>
</protein>
<gene>
    <name evidence="2" type="ORF">LARSCL_LOCUS20705</name>
</gene>
<evidence type="ECO:0000313" key="3">
    <source>
        <dbReference type="Proteomes" id="UP001497382"/>
    </source>
</evidence>
<dbReference type="GO" id="GO:0030286">
    <property type="term" value="C:dynein complex"/>
    <property type="evidence" value="ECO:0007669"/>
    <property type="project" value="InterPro"/>
</dbReference>
<proteinExistence type="predicted"/>
<keyword evidence="3" id="KW-1185">Reference proteome</keyword>
<feature type="domain" description="Dynein heavy chain tail" evidence="1">
    <location>
        <begin position="10"/>
        <end position="147"/>
    </location>
</feature>
<name>A0AAV2BPA2_9ARAC</name>
<dbReference type="GO" id="GO:0007018">
    <property type="term" value="P:microtubule-based movement"/>
    <property type="evidence" value="ECO:0007669"/>
    <property type="project" value="InterPro"/>
</dbReference>